<evidence type="ECO:0000313" key="3">
    <source>
        <dbReference type="Proteomes" id="UP001150904"/>
    </source>
</evidence>
<accession>A0A9W9J751</accession>
<dbReference type="AlphaFoldDB" id="A0A9W9J751"/>
<comment type="caution">
    <text evidence="2">The sequence shown here is derived from an EMBL/GenBank/DDBJ whole genome shotgun (WGS) entry which is preliminary data.</text>
</comment>
<reference evidence="2" key="1">
    <citation type="submission" date="2022-12" db="EMBL/GenBank/DDBJ databases">
        <authorList>
            <person name="Petersen C."/>
        </authorList>
    </citation>
    <scope>NUCLEOTIDE SEQUENCE</scope>
    <source>
        <strain evidence="2">IBT 15544</strain>
    </source>
</reference>
<feature type="region of interest" description="Disordered" evidence="1">
    <location>
        <begin position="98"/>
        <end position="155"/>
    </location>
</feature>
<proteinExistence type="predicted"/>
<organism evidence="2 3">
    <name type="scientific">Penicillium cinerascens</name>
    <dbReference type="NCBI Taxonomy" id="70096"/>
    <lineage>
        <taxon>Eukaryota</taxon>
        <taxon>Fungi</taxon>
        <taxon>Dikarya</taxon>
        <taxon>Ascomycota</taxon>
        <taxon>Pezizomycotina</taxon>
        <taxon>Eurotiomycetes</taxon>
        <taxon>Eurotiomycetidae</taxon>
        <taxon>Eurotiales</taxon>
        <taxon>Aspergillaceae</taxon>
        <taxon>Penicillium</taxon>
    </lineage>
</organism>
<reference evidence="2" key="2">
    <citation type="journal article" date="2023" name="IMA Fungus">
        <title>Comparative genomic study of the Penicillium genus elucidates a diverse pangenome and 15 lateral gene transfer events.</title>
        <authorList>
            <person name="Petersen C."/>
            <person name="Sorensen T."/>
            <person name="Nielsen M.R."/>
            <person name="Sondergaard T.E."/>
            <person name="Sorensen J.L."/>
            <person name="Fitzpatrick D.A."/>
            <person name="Frisvad J.C."/>
            <person name="Nielsen K.L."/>
        </authorList>
    </citation>
    <scope>NUCLEOTIDE SEQUENCE</scope>
    <source>
        <strain evidence="2">IBT 15544</strain>
    </source>
</reference>
<evidence type="ECO:0000313" key="2">
    <source>
        <dbReference type="EMBL" id="KAJ5191774.1"/>
    </source>
</evidence>
<name>A0A9W9J751_9EURO</name>
<evidence type="ECO:0000256" key="1">
    <source>
        <dbReference type="SAM" id="MobiDB-lite"/>
    </source>
</evidence>
<dbReference type="GeneID" id="83185116"/>
<dbReference type="EMBL" id="JAPQKR010000016">
    <property type="protein sequence ID" value="KAJ5191774.1"/>
    <property type="molecule type" value="Genomic_DNA"/>
</dbReference>
<gene>
    <name evidence="2" type="ORF">N7498_010759</name>
</gene>
<dbReference type="Proteomes" id="UP001150904">
    <property type="component" value="Unassembled WGS sequence"/>
</dbReference>
<feature type="compositionally biased region" description="Polar residues" evidence="1">
    <location>
        <begin position="119"/>
        <end position="142"/>
    </location>
</feature>
<dbReference type="RefSeq" id="XP_058304714.1">
    <property type="nucleotide sequence ID" value="XM_058457815.1"/>
</dbReference>
<keyword evidence="3" id="KW-1185">Reference proteome</keyword>
<protein>
    <submittedName>
        <fullName evidence="2">Uncharacterized protein</fullName>
    </submittedName>
</protein>
<sequence length="212" mass="22767">MAISVTQTVVVASLVAFVALTGIFCYHFVPHPDIRGATAGETARNYWAWIITRPKFLCCRRQTAELTLFRQQDPEHHAADATKPMVSITTIPVADATKPRVPTNTVPATDDTTSRDHTNFAQSTAATKSTPSVTADATTQTDARPPSTPWFVKTSGDRGSFPVRYIDMPPGATLLGEGSTSVAPANQATTDNRFENLGRAMVNMGTMLGVAL</sequence>
<feature type="compositionally biased region" description="Polar residues" evidence="1">
    <location>
        <begin position="102"/>
        <end position="111"/>
    </location>
</feature>